<proteinExistence type="predicted"/>
<evidence type="ECO:0000256" key="3">
    <source>
        <dbReference type="ARBA" id="ARBA00022475"/>
    </source>
</evidence>
<evidence type="ECO:0000256" key="2">
    <source>
        <dbReference type="ARBA" id="ARBA00022448"/>
    </source>
</evidence>
<comment type="caution">
    <text evidence="9">The sequence shown here is derived from an EMBL/GenBank/DDBJ whole genome shotgun (WGS) entry which is preliminary data.</text>
</comment>
<dbReference type="PANTHER" id="PTHR42718">
    <property type="entry name" value="MAJOR FACILITATOR SUPERFAMILY MULTIDRUG TRANSPORTER MFSC"/>
    <property type="match status" value="1"/>
</dbReference>
<keyword evidence="6 7" id="KW-0472">Membrane</keyword>
<evidence type="ECO:0000313" key="10">
    <source>
        <dbReference type="Proteomes" id="UP000180088"/>
    </source>
</evidence>
<feature type="transmembrane region" description="Helical" evidence="7">
    <location>
        <begin position="98"/>
        <end position="119"/>
    </location>
</feature>
<feature type="transmembrane region" description="Helical" evidence="7">
    <location>
        <begin position="434"/>
        <end position="452"/>
    </location>
</feature>
<protein>
    <submittedName>
        <fullName evidence="9">MFS transporter</fullName>
    </submittedName>
</protein>
<evidence type="ECO:0000256" key="6">
    <source>
        <dbReference type="ARBA" id="ARBA00023136"/>
    </source>
</evidence>
<feature type="transmembrane region" description="Helical" evidence="7">
    <location>
        <begin position="259"/>
        <end position="285"/>
    </location>
</feature>
<evidence type="ECO:0000256" key="5">
    <source>
        <dbReference type="ARBA" id="ARBA00022989"/>
    </source>
</evidence>
<dbReference type="GO" id="GO:0005886">
    <property type="term" value="C:plasma membrane"/>
    <property type="evidence" value="ECO:0007669"/>
    <property type="project" value="UniProtKB-SubCell"/>
</dbReference>
<feature type="transmembrane region" description="Helical" evidence="7">
    <location>
        <begin position="73"/>
        <end position="92"/>
    </location>
</feature>
<feature type="transmembrane region" description="Helical" evidence="7">
    <location>
        <begin position="159"/>
        <end position="181"/>
    </location>
</feature>
<feature type="transmembrane region" description="Helical" evidence="7">
    <location>
        <begin position="193"/>
        <end position="209"/>
    </location>
</feature>
<comment type="subcellular location">
    <subcellularLocation>
        <location evidence="1">Cell membrane</location>
        <topology evidence="1">Multi-pass membrane protein</topology>
    </subcellularLocation>
</comment>
<dbReference type="STRING" id="1903179.BI347_02995"/>
<feature type="transmembrane region" description="Helical" evidence="7">
    <location>
        <begin position="325"/>
        <end position="342"/>
    </location>
</feature>
<keyword evidence="4 7" id="KW-0812">Transmembrane</keyword>
<dbReference type="InterPro" id="IPR020846">
    <property type="entry name" value="MFS_dom"/>
</dbReference>
<feature type="transmembrane region" description="Helical" evidence="7">
    <location>
        <begin position="291"/>
        <end position="313"/>
    </location>
</feature>
<dbReference type="Gene3D" id="1.20.1250.20">
    <property type="entry name" value="MFS general substrate transporter like domains"/>
    <property type="match status" value="1"/>
</dbReference>
<dbReference type="InterPro" id="IPR036259">
    <property type="entry name" value="MFS_trans_sf"/>
</dbReference>
<dbReference type="Gene3D" id="1.20.1720.10">
    <property type="entry name" value="Multidrug resistance protein D"/>
    <property type="match status" value="1"/>
</dbReference>
<feature type="transmembrane region" description="Helical" evidence="7">
    <location>
        <begin position="397"/>
        <end position="414"/>
    </location>
</feature>
<accession>A0A1S1WZ52</accession>
<evidence type="ECO:0000313" key="9">
    <source>
        <dbReference type="EMBL" id="OHX12583.1"/>
    </source>
</evidence>
<reference evidence="9 10" key="1">
    <citation type="submission" date="2016-09" db="EMBL/GenBank/DDBJ databases">
        <title>Chromobacterium muskegensis sp. nov., an insecticidal bacterium isolated from Sphagnum bogs.</title>
        <authorList>
            <person name="Sparks M.E."/>
            <person name="Blackburn M.B."/>
            <person name="Gundersen-Rindal D.E."/>
            <person name="Mitchell A."/>
            <person name="Farrar R."/>
            <person name="Kuhar D."/>
        </authorList>
    </citation>
    <scope>NUCLEOTIDE SEQUENCE [LARGE SCALE GENOMIC DNA]</scope>
    <source>
        <strain evidence="9 10">37-2</strain>
    </source>
</reference>
<dbReference type="InterPro" id="IPR011701">
    <property type="entry name" value="MFS"/>
</dbReference>
<feature type="domain" description="Major facilitator superfamily (MFS) profile" evidence="8">
    <location>
        <begin position="7"/>
        <end position="461"/>
    </location>
</feature>
<dbReference type="PROSITE" id="PS50850">
    <property type="entry name" value="MFS"/>
    <property type="match status" value="1"/>
</dbReference>
<dbReference type="EMBL" id="MKCS01000001">
    <property type="protein sequence ID" value="OHX12583.1"/>
    <property type="molecule type" value="Genomic_DNA"/>
</dbReference>
<dbReference type="OrthoDB" id="9812221at2"/>
<gene>
    <name evidence="9" type="ORF">BI347_02995</name>
</gene>
<evidence type="ECO:0000256" key="4">
    <source>
        <dbReference type="ARBA" id="ARBA00022692"/>
    </source>
</evidence>
<feature type="transmembrane region" description="Helical" evidence="7">
    <location>
        <begin position="7"/>
        <end position="29"/>
    </location>
</feature>
<organism evidence="9 10">
    <name type="scientific">Chromobacterium sphagni</name>
    <dbReference type="NCBI Taxonomy" id="1903179"/>
    <lineage>
        <taxon>Bacteria</taxon>
        <taxon>Pseudomonadati</taxon>
        <taxon>Pseudomonadota</taxon>
        <taxon>Betaproteobacteria</taxon>
        <taxon>Neisseriales</taxon>
        <taxon>Chromobacteriaceae</taxon>
        <taxon>Chromobacterium</taxon>
    </lineage>
</organism>
<feature type="transmembrane region" description="Helical" evidence="7">
    <location>
        <begin position="221"/>
        <end position="239"/>
    </location>
</feature>
<feature type="transmembrane region" description="Helical" evidence="7">
    <location>
        <begin position="131"/>
        <end position="153"/>
    </location>
</feature>
<evidence type="ECO:0000259" key="8">
    <source>
        <dbReference type="PROSITE" id="PS50850"/>
    </source>
</evidence>
<feature type="transmembrane region" description="Helical" evidence="7">
    <location>
        <begin position="41"/>
        <end position="61"/>
    </location>
</feature>
<dbReference type="Proteomes" id="UP000180088">
    <property type="component" value="Unassembled WGS sequence"/>
</dbReference>
<dbReference type="PANTHER" id="PTHR42718:SF46">
    <property type="entry name" value="BLR6921 PROTEIN"/>
    <property type="match status" value="1"/>
</dbReference>
<evidence type="ECO:0000256" key="1">
    <source>
        <dbReference type="ARBA" id="ARBA00004651"/>
    </source>
</evidence>
<dbReference type="AlphaFoldDB" id="A0A1S1WZ52"/>
<keyword evidence="5 7" id="KW-1133">Transmembrane helix</keyword>
<dbReference type="Pfam" id="PF07690">
    <property type="entry name" value="MFS_1"/>
    <property type="match status" value="1"/>
</dbReference>
<dbReference type="RefSeq" id="WP_071115270.1">
    <property type="nucleotide sequence ID" value="NZ_MKCS01000001.1"/>
</dbReference>
<keyword evidence="2" id="KW-0813">Transport</keyword>
<sequence length="468" mass="50271">MEYRKRVAAVYLLGFFVDLVNLFIGNVAFPDIALAFRCDVAALAWVSTAYILGLTVVIPLGNWLAAAYGGKRVFIASLLLFMAGSLGAGLAGSLAQLIAWRALQGLGGGLLIPLGQTMTYRLYQPAERPGLTALILLVGQLAPALSPAVGGLIVDSLGWRWVFFLNLPLAALPLLLACLWLRDERESLPVGRLDWAGLLLGSLALLAVLQGLSELAQPQTWLRGGVALLAGLGLAAAYVRHARRWPQPILRLELLREPLLRSAMLMYLLVPGVFMGVSLVAMLYLQQVLGLAAASAGMLMLPWSLGAFSAISLTGRRYRHWGPRPLLLAGALAQALGFLLLWRVSAAAQMPLLAAAYLLMGLGGTLCSSASQSTAFLRVAPERMGEASALWNINRQVSFCLGMVALSMLLNLLLAWRGVVDPAQPAWREAATEVFHLCFLVAAACMLLPLWLGGRIGNRAVLQLLRQP</sequence>
<dbReference type="SUPFAM" id="SSF103473">
    <property type="entry name" value="MFS general substrate transporter"/>
    <property type="match status" value="1"/>
</dbReference>
<name>A0A1S1WZ52_9NEIS</name>
<evidence type="ECO:0000256" key="7">
    <source>
        <dbReference type="SAM" id="Phobius"/>
    </source>
</evidence>
<feature type="transmembrane region" description="Helical" evidence="7">
    <location>
        <begin position="354"/>
        <end position="377"/>
    </location>
</feature>
<dbReference type="GO" id="GO:0022857">
    <property type="term" value="F:transmembrane transporter activity"/>
    <property type="evidence" value="ECO:0007669"/>
    <property type="project" value="InterPro"/>
</dbReference>
<keyword evidence="3" id="KW-1003">Cell membrane</keyword>